<evidence type="ECO:0000256" key="4">
    <source>
        <dbReference type="ARBA" id="ARBA00022723"/>
    </source>
</evidence>
<keyword evidence="4" id="KW-0479">Metal-binding</keyword>
<comment type="cofactor">
    <cofactor evidence="2">
        <name>Zn(2+)</name>
        <dbReference type="ChEBI" id="CHEBI:29105"/>
    </cofactor>
</comment>
<dbReference type="Proteomes" id="UP001597427">
    <property type="component" value="Unassembled WGS sequence"/>
</dbReference>
<evidence type="ECO:0000256" key="5">
    <source>
        <dbReference type="ARBA" id="ARBA00022801"/>
    </source>
</evidence>
<accession>A0ABW5TGL2</accession>
<evidence type="ECO:0000256" key="3">
    <source>
        <dbReference type="ARBA" id="ARBA00006247"/>
    </source>
</evidence>
<dbReference type="GO" id="GO:0008777">
    <property type="term" value="F:acetylornithine deacetylase activity"/>
    <property type="evidence" value="ECO:0007669"/>
    <property type="project" value="UniProtKB-EC"/>
</dbReference>
<keyword evidence="7" id="KW-0170">Cobalt</keyword>
<dbReference type="InterPro" id="IPR050072">
    <property type="entry name" value="Peptidase_M20A"/>
</dbReference>
<dbReference type="EC" id="3.5.1.16" evidence="9"/>
<reference evidence="10" key="1">
    <citation type="journal article" date="2019" name="Int. J. Syst. Evol. Microbiol.">
        <title>The Global Catalogue of Microorganisms (GCM) 10K type strain sequencing project: providing services to taxonomists for standard genome sequencing and annotation.</title>
        <authorList>
            <consortium name="The Broad Institute Genomics Platform"/>
            <consortium name="The Broad Institute Genome Sequencing Center for Infectious Disease"/>
            <person name="Wu L."/>
            <person name="Ma J."/>
        </authorList>
    </citation>
    <scope>NUCLEOTIDE SEQUENCE [LARGE SCALE GENOMIC DNA]</scope>
    <source>
        <strain evidence="10">TISTR 932</strain>
    </source>
</reference>
<dbReference type="Gene3D" id="3.40.630.10">
    <property type="entry name" value="Zn peptidases"/>
    <property type="match status" value="2"/>
</dbReference>
<comment type="cofactor">
    <cofactor evidence="1">
        <name>Co(2+)</name>
        <dbReference type="ChEBI" id="CHEBI:48828"/>
    </cofactor>
</comment>
<comment type="caution">
    <text evidence="9">The sequence shown here is derived from an EMBL/GenBank/DDBJ whole genome shotgun (WGS) entry which is preliminary data.</text>
</comment>
<dbReference type="SUPFAM" id="SSF53187">
    <property type="entry name" value="Zn-dependent exopeptidases"/>
    <property type="match status" value="1"/>
</dbReference>
<sequence length="428" mass="47614">MNNDEQERLLLATLEQTQEQLLTILERLVGFHTESPPARNTNELQLYLKETLEKLDFTVETAPFYRQDTLLWATKEGTDPEHYQSLIWNGHVDVAALESLANWQTNPFELVKKGSRLFGRGVSDMKGSVACVIWLVQTFHQLKIHLPGTLLLQSVVGEEAGEAGTKKLLESGQTADFAIVGDTSDLQFQGQGGVITGWIQLKSPETFHDGNRMKMVHTGGGLFGANMIEKMTILIQALQTLERHWGIMKSYPGFEHGTNTINPAYIEGGIHPAFVPNNCRLWITVHFYPNESIEQVTSEIEAHILATAKADPWMKENLPTFEWGGESMLVDKGEVFPPLALDPTHPAMLELAKSHEAQTASKPTTTMSTSVSDGGWFGAYDIPAVVYGPGELLQAHSDNESIELDQLLTYSKILGIFLLRWLSTKKTV</sequence>
<keyword evidence="5 9" id="KW-0378">Hydrolase</keyword>
<evidence type="ECO:0000256" key="2">
    <source>
        <dbReference type="ARBA" id="ARBA00001947"/>
    </source>
</evidence>
<dbReference type="SUPFAM" id="SSF55031">
    <property type="entry name" value="Bacterial exopeptidase dimerisation domain"/>
    <property type="match status" value="1"/>
</dbReference>
<protein>
    <submittedName>
        <fullName evidence="9">Acetylornithine deacetylase</fullName>
        <ecNumber evidence="9">3.5.1.16</ecNumber>
    </submittedName>
</protein>
<keyword evidence="6" id="KW-0862">Zinc</keyword>
<feature type="domain" description="Peptidase M20 dimerisation" evidence="8">
    <location>
        <begin position="215"/>
        <end position="310"/>
    </location>
</feature>
<dbReference type="InterPro" id="IPR036264">
    <property type="entry name" value="Bact_exopeptidase_dim_dom"/>
</dbReference>
<dbReference type="InterPro" id="IPR010182">
    <property type="entry name" value="ArgE/DapE"/>
</dbReference>
<evidence type="ECO:0000259" key="8">
    <source>
        <dbReference type="Pfam" id="PF07687"/>
    </source>
</evidence>
<dbReference type="NCBIfam" id="TIGR01910">
    <property type="entry name" value="DapE-ArgE"/>
    <property type="match status" value="1"/>
</dbReference>
<keyword evidence="10" id="KW-1185">Reference proteome</keyword>
<proteinExistence type="inferred from homology"/>
<dbReference type="InterPro" id="IPR011650">
    <property type="entry name" value="Peptidase_M20_dimer"/>
</dbReference>
<dbReference type="PANTHER" id="PTHR43808">
    <property type="entry name" value="ACETYLORNITHINE DEACETYLASE"/>
    <property type="match status" value="1"/>
</dbReference>
<dbReference type="PANTHER" id="PTHR43808:SF24">
    <property type="entry name" value="N-FORMYL-4-AMINO-5-AMINOMETHYL-2-METHYLPYRIMIDINE DEFORMYLASE"/>
    <property type="match status" value="1"/>
</dbReference>
<dbReference type="Pfam" id="PF01546">
    <property type="entry name" value="Peptidase_M20"/>
    <property type="match status" value="1"/>
</dbReference>
<dbReference type="Gene3D" id="3.30.70.360">
    <property type="match status" value="1"/>
</dbReference>
<organism evidence="9 10">
    <name type="scientific">Enterococcus camelliae</name>
    <dbReference type="NCBI Taxonomy" id="453959"/>
    <lineage>
        <taxon>Bacteria</taxon>
        <taxon>Bacillati</taxon>
        <taxon>Bacillota</taxon>
        <taxon>Bacilli</taxon>
        <taxon>Lactobacillales</taxon>
        <taxon>Enterococcaceae</taxon>
        <taxon>Enterococcus</taxon>
    </lineage>
</organism>
<evidence type="ECO:0000256" key="6">
    <source>
        <dbReference type="ARBA" id="ARBA00022833"/>
    </source>
</evidence>
<dbReference type="NCBIfam" id="NF006370">
    <property type="entry name" value="PRK08596.1"/>
    <property type="match status" value="1"/>
</dbReference>
<evidence type="ECO:0000313" key="9">
    <source>
        <dbReference type="EMBL" id="MFD2728266.1"/>
    </source>
</evidence>
<dbReference type="Pfam" id="PF07687">
    <property type="entry name" value="M20_dimer"/>
    <property type="match status" value="1"/>
</dbReference>
<gene>
    <name evidence="9" type="ORF">ACFSR0_02295</name>
</gene>
<comment type="similarity">
    <text evidence="3">Belongs to the peptidase M20A family.</text>
</comment>
<name>A0ABW5TGL2_9ENTE</name>
<evidence type="ECO:0000256" key="7">
    <source>
        <dbReference type="ARBA" id="ARBA00023285"/>
    </source>
</evidence>
<evidence type="ECO:0000256" key="1">
    <source>
        <dbReference type="ARBA" id="ARBA00001941"/>
    </source>
</evidence>
<dbReference type="EMBL" id="JBHUMO010000012">
    <property type="protein sequence ID" value="MFD2728266.1"/>
    <property type="molecule type" value="Genomic_DNA"/>
</dbReference>
<dbReference type="RefSeq" id="WP_379979503.1">
    <property type="nucleotide sequence ID" value="NZ_JBHUMO010000012.1"/>
</dbReference>
<dbReference type="InterPro" id="IPR002933">
    <property type="entry name" value="Peptidase_M20"/>
</dbReference>
<evidence type="ECO:0000313" key="10">
    <source>
        <dbReference type="Proteomes" id="UP001597427"/>
    </source>
</evidence>